<dbReference type="SUPFAM" id="SSF48452">
    <property type="entry name" value="TPR-like"/>
    <property type="match status" value="3"/>
</dbReference>
<proteinExistence type="predicted"/>
<dbReference type="InterPro" id="IPR011990">
    <property type="entry name" value="TPR-like_helical_dom_sf"/>
</dbReference>
<dbReference type="Proteomes" id="UP000824540">
    <property type="component" value="Unassembled WGS sequence"/>
</dbReference>
<feature type="compositionally biased region" description="Basic and acidic residues" evidence="4">
    <location>
        <begin position="47"/>
        <end position="63"/>
    </location>
</feature>
<keyword evidence="1" id="KW-0677">Repeat</keyword>
<dbReference type="SMART" id="SM00028">
    <property type="entry name" value="TPR"/>
    <property type="match status" value="18"/>
</dbReference>
<dbReference type="PROSITE" id="PS50005">
    <property type="entry name" value="TPR"/>
    <property type="match status" value="5"/>
</dbReference>
<dbReference type="PANTHER" id="PTHR44858">
    <property type="entry name" value="TETRATRICOPEPTIDE REPEAT PROTEIN 6"/>
    <property type="match status" value="1"/>
</dbReference>
<feature type="region of interest" description="Disordered" evidence="4">
    <location>
        <begin position="1"/>
        <end position="73"/>
    </location>
</feature>
<dbReference type="Pfam" id="PF07719">
    <property type="entry name" value="TPR_2"/>
    <property type="match status" value="1"/>
</dbReference>
<feature type="repeat" description="TPR" evidence="3">
    <location>
        <begin position="1117"/>
        <end position="1150"/>
    </location>
</feature>
<feature type="compositionally biased region" description="Polar residues" evidence="4">
    <location>
        <begin position="24"/>
        <end position="45"/>
    </location>
</feature>
<evidence type="ECO:0000256" key="3">
    <source>
        <dbReference type="PROSITE-ProRule" id="PRU00339"/>
    </source>
</evidence>
<reference evidence="5" key="1">
    <citation type="thesis" date="2021" institute="BYU ScholarsArchive" country="Provo, UT, USA">
        <title>Applications of and Algorithms for Genome Assembly and Genomic Analyses with an Emphasis on Marine Teleosts.</title>
        <authorList>
            <person name="Pickett B.D."/>
        </authorList>
    </citation>
    <scope>NUCLEOTIDE SEQUENCE</scope>
    <source>
        <strain evidence="5">HI-2016</strain>
    </source>
</reference>
<evidence type="ECO:0000256" key="1">
    <source>
        <dbReference type="ARBA" id="ARBA00022737"/>
    </source>
</evidence>
<comment type="caution">
    <text evidence="5">The sequence shown here is derived from an EMBL/GenBank/DDBJ whole genome shotgun (WGS) entry which is preliminary data.</text>
</comment>
<dbReference type="InterPro" id="IPR013105">
    <property type="entry name" value="TPR_2"/>
</dbReference>
<accession>A0A8T2N8U4</accession>
<feature type="compositionally biased region" description="Polar residues" evidence="4">
    <location>
        <begin position="1"/>
        <end position="17"/>
    </location>
</feature>
<dbReference type="EMBL" id="JAFBMS010000102">
    <property type="protein sequence ID" value="KAG9336364.1"/>
    <property type="molecule type" value="Genomic_DNA"/>
</dbReference>
<feature type="repeat" description="TPR" evidence="3">
    <location>
        <begin position="1609"/>
        <end position="1642"/>
    </location>
</feature>
<sequence>MAISAEPTSPATRQWESSPVPLPQNEQQSNNPGTASKVGLQQSRSPRGFDEEVVYDKTGDTRNIHTPHIQGAAQKPAIAQLVGTAKAVFMSQRPVPPSKPRLEGSSLGCGHAGSRVHWRASRWKAPQGAQAPHADPQSGEFLQSHQVSRSSSNKESGKSEVSHLGQLDGNFQREASGWRRGMSEGKAQPSQYSTLSEQGGDIKRCTVANGSVMKTASELLEEAMRITGTRPGREEEERLQQTPPDEMLSTGDVPMTDNEHNEEAEMVTKAIGLVTGRENTEEMEMLANGQLVRNNGSVENKILVSPLQQSTVDGDIFPDSPEQMTKEVMKSVQSDPATCSQDDIITATALPQEVRYADMMVVRGCAVAVAQRPARQYKDRGLQSLSFLATWRPKTNVDGYKTIHHLCMSLASQTLPLQLQLASQVCHAPSKLPGAGFLRQQKAANSHISHQADRCRPAQGGHVTLLSATVPETLLDWQKAAELYVETPRMMIHGQMMCLFASEMKMFWKLAPPKFACAPSFIRDKLFPEYQGHTLSRHCRSMEDLTVEEVSAEASCSSTPCDQISVKRPQTTPLFNFGIEAELKVPANFRTVAQELEVTLQQQTAMSLVQQQGALMCNIKLSQRRKRRRRRKKHARTVSGSNTLKPTQVAYAKEKLKEPARSLSRSESVLWLHGRGGTGPCPAVWTHPLSFHSTHRRPSLPLLLDFECFTAQQGGIPTTTTPLEWVREVWAAWSDEPVRPQGERGALKDALVSKAPTPDPPKASQMQILDPERVLDEVDLSQTLGGDLTIAALEAEVASLTQAMAGGVRGSAFDLCRRGALNKKLGHVSLALEDLNSAISLEPNLLDAYWLRHSIHLLRNDSLRALEDLMFITKLKQRHSETLKSKAENYRAQRDTAWAVLNYTQAIKCHPQDDESYFRRAKMHEEWHEHVLAMEDYAKAFCINPGRTDALLTHALMYVHNSNWLLALEKLSLLLEQEPHHGKARARVYVKLGKLQEALEDFALALHLDPNNWQAFYHRGCLLQRNEPRLALRDLSTSILINDSVENLSSFLHRGLIYAELKLWQQAISDFKAVIKLDSSVAVAHLNLGLIYMLKKGQNQKAIRMFTSALTSDPTYIRGYICRAQAYHRVNEFQRALRDVTRAIHMTPDSQNLYIIRGQYLCDMKHFELAKFCIHHAAEMNTALGSSPIQQAAVQSFLGNKMKAITCLVKAIDACPSLPLLLLLGKTQMKAQMFLEAVDSFRKALALLSLNTISLLTGSHAAEISYLTGLCYMAQAQQLQQDTSLFLQALDAFSTAVNLSPDHADAYHQRSICCMHLKQPKSIQDLNRALSLNPTLFQGYKGAVQDLTIAINIDSTCSLAYYNRGVCHQLLKEYALALKDYGIVLLLASKKETELKVLVNRGLLYLELNENHNALQDFKTASQKSPEDTTIYHALGVLHHSYVPVYCRLGQLQESTEAYSQALRLNPFFLDAYIGRGNAFMDYGHVPANKQAQRDFLSALHLNPLCSSARISLGYNLQVFGFFQRAWNQFTVAVDIQPECWAALEGRAVVSLQMGHTYAAFQDISVALRKYPLSDQLLTNRGVVNEFMGDKVSAMRDYQKAISQNHKCALAYFNAANLYFQNRQFSEACSFYSRAAELDPGDESVFLNRAITYALLRKVPEALHDFSEALRLNPFSSQVFFNRANLYSSLKKYHSAERDLTE</sequence>
<dbReference type="InterPro" id="IPR019734">
    <property type="entry name" value="TPR_rpt"/>
</dbReference>
<dbReference type="PROSITE" id="PS50293">
    <property type="entry name" value="TPR_REGION"/>
    <property type="match status" value="1"/>
</dbReference>
<feature type="repeat" description="TPR" evidence="3">
    <location>
        <begin position="1395"/>
        <end position="1428"/>
    </location>
</feature>
<feature type="region of interest" description="Disordered" evidence="4">
    <location>
        <begin position="225"/>
        <end position="251"/>
    </location>
</feature>
<dbReference type="Gene3D" id="1.25.40.10">
    <property type="entry name" value="Tetratricopeptide repeat domain"/>
    <property type="match status" value="8"/>
</dbReference>
<name>A0A8T2N8U4_9TELE</name>
<gene>
    <name evidence="5" type="ORF">JZ751_002711</name>
</gene>
<dbReference type="Pfam" id="PF01239">
    <property type="entry name" value="PPTA"/>
    <property type="match status" value="1"/>
</dbReference>
<evidence type="ECO:0000313" key="6">
    <source>
        <dbReference type="Proteomes" id="UP000824540"/>
    </source>
</evidence>
<dbReference type="Pfam" id="PF13176">
    <property type="entry name" value="TPR_7"/>
    <property type="match status" value="1"/>
</dbReference>
<evidence type="ECO:0000313" key="5">
    <source>
        <dbReference type="EMBL" id="KAG9336364.1"/>
    </source>
</evidence>
<feature type="repeat" description="TPR" evidence="3">
    <location>
        <begin position="979"/>
        <end position="1012"/>
    </location>
</feature>
<evidence type="ECO:0000256" key="2">
    <source>
        <dbReference type="ARBA" id="ARBA00022803"/>
    </source>
</evidence>
<keyword evidence="2 3" id="KW-0802">TPR repeat</keyword>
<dbReference type="OrthoDB" id="1658288at2759"/>
<evidence type="ECO:0000256" key="4">
    <source>
        <dbReference type="SAM" id="MobiDB-lite"/>
    </source>
</evidence>
<feature type="non-terminal residue" evidence="5">
    <location>
        <position position="1"/>
    </location>
</feature>
<dbReference type="GO" id="GO:0008318">
    <property type="term" value="F:protein prenyltransferase activity"/>
    <property type="evidence" value="ECO:0007669"/>
    <property type="project" value="InterPro"/>
</dbReference>
<dbReference type="InterPro" id="IPR050498">
    <property type="entry name" value="Ycf3"/>
</dbReference>
<feature type="region of interest" description="Disordered" evidence="4">
    <location>
        <begin position="92"/>
        <end position="198"/>
    </location>
</feature>
<evidence type="ECO:0008006" key="7">
    <source>
        <dbReference type="Google" id="ProtNLM"/>
    </source>
</evidence>
<feature type="compositionally biased region" description="Polar residues" evidence="4">
    <location>
        <begin position="188"/>
        <end position="197"/>
    </location>
</feature>
<keyword evidence="6" id="KW-1185">Reference proteome</keyword>
<dbReference type="InterPro" id="IPR002088">
    <property type="entry name" value="Prenyl_trans_a"/>
</dbReference>
<feature type="repeat" description="TPR" evidence="3">
    <location>
        <begin position="1643"/>
        <end position="1676"/>
    </location>
</feature>
<organism evidence="5 6">
    <name type="scientific">Albula glossodonta</name>
    <name type="common">roundjaw bonefish</name>
    <dbReference type="NCBI Taxonomy" id="121402"/>
    <lineage>
        <taxon>Eukaryota</taxon>
        <taxon>Metazoa</taxon>
        <taxon>Chordata</taxon>
        <taxon>Craniata</taxon>
        <taxon>Vertebrata</taxon>
        <taxon>Euteleostomi</taxon>
        <taxon>Actinopterygii</taxon>
        <taxon>Neopterygii</taxon>
        <taxon>Teleostei</taxon>
        <taxon>Albuliformes</taxon>
        <taxon>Albulidae</taxon>
        <taxon>Albula</taxon>
    </lineage>
</organism>
<protein>
    <recommendedName>
        <fullName evidence="7">Tetratricopeptide repeat protein 6</fullName>
    </recommendedName>
</protein>
<dbReference type="PANTHER" id="PTHR44858:SF1">
    <property type="entry name" value="UDP-N-ACETYLGLUCOSAMINE--PEPTIDE N-ACETYLGLUCOSAMINYLTRANSFERASE SPINDLY-RELATED"/>
    <property type="match status" value="1"/>
</dbReference>